<sequence>ADNTRWGNELKWDSPNIIVPGGGRDPVPEPSPYSLVYFNTLTVRARLDEMNCERLIEEVRRFPILFDQTEGHYRNVEYKEKVWKIISANIQAEGGLEECKRRWSSIRDQFRRTLLKRRSLSGPAAARVKKYKYEDMLGFLIPHITEKDAQSNAYYYQGEKEMEDQATIENSVNETYVPEVEESTLELRNKEMALQQPSNEASGMSYPYHEPTRKKKRPFRNQEKSTVSELMSYFLAEKKAEMKSSADAKVPATHPVDAFLSGIAPTLKSLSPILLNQTKSKIFAVVQDFEIKQLENDSVSQNQCSPVIVSPTPSTLPLSSP</sequence>
<feature type="non-terminal residue" evidence="3">
    <location>
        <position position="1"/>
    </location>
</feature>
<evidence type="ECO:0000256" key="1">
    <source>
        <dbReference type="SAM" id="MobiDB-lite"/>
    </source>
</evidence>
<organism evidence="3">
    <name type="scientific">Clastoptera arizonana</name>
    <name type="common">Arizona spittle bug</name>
    <dbReference type="NCBI Taxonomy" id="38151"/>
    <lineage>
        <taxon>Eukaryota</taxon>
        <taxon>Metazoa</taxon>
        <taxon>Ecdysozoa</taxon>
        <taxon>Arthropoda</taxon>
        <taxon>Hexapoda</taxon>
        <taxon>Insecta</taxon>
        <taxon>Pterygota</taxon>
        <taxon>Neoptera</taxon>
        <taxon>Paraneoptera</taxon>
        <taxon>Hemiptera</taxon>
        <taxon>Auchenorrhyncha</taxon>
        <taxon>Cercopoidea</taxon>
        <taxon>Clastopteridae</taxon>
        <taxon>Clastoptera</taxon>
    </lineage>
</organism>
<dbReference type="GO" id="GO:0006357">
    <property type="term" value="P:regulation of transcription by RNA polymerase II"/>
    <property type="evidence" value="ECO:0007669"/>
    <property type="project" value="TreeGrafter"/>
</dbReference>
<feature type="region of interest" description="Disordered" evidence="1">
    <location>
        <begin position="196"/>
        <end position="222"/>
    </location>
</feature>
<reference evidence="3" key="1">
    <citation type="submission" date="2015-12" db="EMBL/GenBank/DDBJ databases">
        <title>De novo transcriptome assembly of four potential Pierce s Disease insect vectors from Arizona vineyards.</title>
        <authorList>
            <person name="Tassone E.E."/>
        </authorList>
    </citation>
    <scope>NUCLEOTIDE SEQUENCE</scope>
</reference>
<name>A0A1B6D5X2_9HEMI</name>
<dbReference type="GO" id="GO:0005634">
    <property type="term" value="C:nucleus"/>
    <property type="evidence" value="ECO:0007669"/>
    <property type="project" value="TreeGrafter"/>
</dbReference>
<dbReference type="Pfam" id="PF10545">
    <property type="entry name" value="MADF_DNA_bdg"/>
    <property type="match status" value="1"/>
</dbReference>
<dbReference type="AlphaFoldDB" id="A0A1B6D5X2"/>
<dbReference type="InterPro" id="IPR039353">
    <property type="entry name" value="TF_Adf1"/>
</dbReference>
<gene>
    <name evidence="3" type="ORF">g.2830</name>
</gene>
<dbReference type="PANTHER" id="PTHR12243:SF67">
    <property type="entry name" value="COREPRESSOR OF PANGOLIN, ISOFORM A-RELATED"/>
    <property type="match status" value="1"/>
</dbReference>
<proteinExistence type="predicted"/>
<protein>
    <recommendedName>
        <fullName evidence="2">MADF domain-containing protein</fullName>
    </recommendedName>
</protein>
<accession>A0A1B6D5X2</accession>
<dbReference type="EMBL" id="GEDC01016219">
    <property type="protein sequence ID" value="JAS21079.1"/>
    <property type="molecule type" value="Transcribed_RNA"/>
</dbReference>
<feature type="domain" description="MADF" evidence="2">
    <location>
        <begin position="54"/>
        <end position="145"/>
    </location>
</feature>
<dbReference type="PANTHER" id="PTHR12243">
    <property type="entry name" value="MADF DOMAIN TRANSCRIPTION FACTOR"/>
    <property type="match status" value="1"/>
</dbReference>
<evidence type="ECO:0000259" key="2">
    <source>
        <dbReference type="PROSITE" id="PS51029"/>
    </source>
</evidence>
<dbReference type="PROSITE" id="PS51029">
    <property type="entry name" value="MADF"/>
    <property type="match status" value="1"/>
</dbReference>
<dbReference type="SMART" id="SM00595">
    <property type="entry name" value="MADF"/>
    <property type="match status" value="1"/>
</dbReference>
<dbReference type="GO" id="GO:0005667">
    <property type="term" value="C:transcription regulator complex"/>
    <property type="evidence" value="ECO:0007669"/>
    <property type="project" value="TreeGrafter"/>
</dbReference>
<evidence type="ECO:0000313" key="3">
    <source>
        <dbReference type="EMBL" id="JAS21079.1"/>
    </source>
</evidence>
<dbReference type="InterPro" id="IPR006578">
    <property type="entry name" value="MADF-dom"/>
</dbReference>